<feature type="transmembrane region" description="Helical" evidence="1">
    <location>
        <begin position="5"/>
        <end position="21"/>
    </location>
</feature>
<sequence length="87" mass="10424">MLQRYILFCFIAMRFVTIVWIREIKLAKIIFLCLILKFEEIFPKNRKLSPKDKIISPINRKISPKDKMIFPKENSLLIMYPGTDCCR</sequence>
<dbReference type="AlphaFoldDB" id="A0AA92VV65"/>
<gene>
    <name evidence="2" type="ORF">DXC61_04395</name>
</gene>
<keyword evidence="1" id="KW-0812">Transmembrane</keyword>
<dbReference type="EMBL" id="QSSA01000007">
    <property type="protein sequence ID" value="RGL62496.1"/>
    <property type="molecule type" value="Genomic_DNA"/>
</dbReference>
<protein>
    <submittedName>
        <fullName evidence="2">Uncharacterized protein</fullName>
    </submittedName>
</protein>
<keyword evidence="1" id="KW-0472">Membrane</keyword>
<reference evidence="2 3" key="1">
    <citation type="submission" date="2018-08" db="EMBL/GenBank/DDBJ databases">
        <title>A genome reference for cultivated species of the human gut microbiota.</title>
        <authorList>
            <person name="Zou Y."/>
            <person name="Xue W."/>
            <person name="Luo G."/>
        </authorList>
    </citation>
    <scope>NUCLEOTIDE SEQUENCE [LARGE SCALE GENOMIC DNA]</scope>
    <source>
        <strain evidence="2 3">TF06-40</strain>
    </source>
</reference>
<comment type="caution">
    <text evidence="2">The sequence shown here is derived from an EMBL/GenBank/DDBJ whole genome shotgun (WGS) entry which is preliminary data.</text>
</comment>
<dbReference type="Proteomes" id="UP000261187">
    <property type="component" value="Unassembled WGS sequence"/>
</dbReference>
<evidence type="ECO:0000313" key="3">
    <source>
        <dbReference type="Proteomes" id="UP000261187"/>
    </source>
</evidence>
<keyword evidence="1" id="KW-1133">Transmembrane helix</keyword>
<evidence type="ECO:0000313" key="2">
    <source>
        <dbReference type="EMBL" id="RGL62496.1"/>
    </source>
</evidence>
<evidence type="ECO:0000256" key="1">
    <source>
        <dbReference type="SAM" id="Phobius"/>
    </source>
</evidence>
<organism evidence="2 3">
    <name type="scientific">Segatella copri</name>
    <dbReference type="NCBI Taxonomy" id="165179"/>
    <lineage>
        <taxon>Bacteria</taxon>
        <taxon>Pseudomonadati</taxon>
        <taxon>Bacteroidota</taxon>
        <taxon>Bacteroidia</taxon>
        <taxon>Bacteroidales</taxon>
        <taxon>Prevotellaceae</taxon>
        <taxon>Segatella</taxon>
    </lineage>
</organism>
<name>A0AA92VV65_9BACT</name>
<proteinExistence type="predicted"/>
<accession>A0AA92VV65</accession>